<dbReference type="Proteomes" id="UP000501868">
    <property type="component" value="Chromosome"/>
</dbReference>
<dbReference type="AlphaFoldDB" id="A0A6H1P5T5"/>
<proteinExistence type="predicted"/>
<protein>
    <submittedName>
        <fullName evidence="2">Spore germination protein</fullName>
    </submittedName>
</protein>
<feature type="region of interest" description="Disordered" evidence="1">
    <location>
        <begin position="34"/>
        <end position="53"/>
    </location>
</feature>
<dbReference type="EMBL" id="CP051128">
    <property type="protein sequence ID" value="QIZ08825.1"/>
    <property type="molecule type" value="Genomic_DNA"/>
</dbReference>
<reference evidence="2 3" key="2">
    <citation type="submission" date="2020-04" db="EMBL/GenBank/DDBJ databases">
        <authorList>
            <person name="Fomenkov A."/>
            <person name="Anton B.P."/>
            <person name="Roberts R.J."/>
        </authorList>
    </citation>
    <scope>NUCLEOTIDE SEQUENCE [LARGE SCALE GENOMIC DNA]</scope>
    <source>
        <strain evidence="2 3">S2</strain>
    </source>
</reference>
<gene>
    <name evidence="2" type="ORF">HFZ78_20705</name>
</gene>
<sequence length="72" mass="7365">MATNQDCITIGTISGGIVNFGGANNISPITVTKTNSGSGSDNTGTDITTNTGLSSTTKRNITELLEMIKAML</sequence>
<name>A0A6H1P5T5_PRIMG</name>
<dbReference type="InterPro" id="IPR019618">
    <property type="entry name" value="Spore_germination_GerPA"/>
</dbReference>
<organism evidence="2 3">
    <name type="scientific">Priestia megaterium</name>
    <name type="common">Bacillus megaterium</name>
    <dbReference type="NCBI Taxonomy" id="1404"/>
    <lineage>
        <taxon>Bacteria</taxon>
        <taxon>Bacillati</taxon>
        <taxon>Bacillota</taxon>
        <taxon>Bacilli</taxon>
        <taxon>Bacillales</taxon>
        <taxon>Bacillaceae</taxon>
        <taxon>Priestia</taxon>
    </lineage>
</organism>
<accession>A0A6H1P5T5</accession>
<reference evidence="2 3" key="1">
    <citation type="submission" date="2020-04" db="EMBL/GenBank/DDBJ databases">
        <title>Genome-Wide Identification of 5-Methylcytosine Sites in Bacterial Genomes By High-Throughput Sequencing of MspJI Restriction Fragments.</title>
        <authorList>
            <person name="Wu V."/>
        </authorList>
    </citation>
    <scope>NUCLEOTIDE SEQUENCE [LARGE SCALE GENOMIC DNA]</scope>
    <source>
        <strain evidence="2 3">S2</strain>
    </source>
</reference>
<feature type="compositionally biased region" description="Low complexity" evidence="1">
    <location>
        <begin position="34"/>
        <end position="52"/>
    </location>
</feature>
<evidence type="ECO:0000313" key="3">
    <source>
        <dbReference type="Proteomes" id="UP000501868"/>
    </source>
</evidence>
<dbReference type="Pfam" id="PF10676">
    <property type="entry name" value="gerPA"/>
    <property type="match status" value="1"/>
</dbReference>
<evidence type="ECO:0000313" key="2">
    <source>
        <dbReference type="EMBL" id="QIZ08825.1"/>
    </source>
</evidence>
<evidence type="ECO:0000256" key="1">
    <source>
        <dbReference type="SAM" id="MobiDB-lite"/>
    </source>
</evidence>